<keyword evidence="2" id="KW-1185">Reference proteome</keyword>
<dbReference type="EMBL" id="LT838813">
    <property type="protein sequence ID" value="SMD43081.1"/>
    <property type="molecule type" value="Genomic_DNA"/>
</dbReference>
<protein>
    <recommendedName>
        <fullName evidence="3">Lipoprotein</fullName>
    </recommendedName>
</protein>
<organism evidence="1 2">
    <name type="scientific">Aquiflexum balticum DSM 16537</name>
    <dbReference type="NCBI Taxonomy" id="758820"/>
    <lineage>
        <taxon>Bacteria</taxon>
        <taxon>Pseudomonadati</taxon>
        <taxon>Bacteroidota</taxon>
        <taxon>Cytophagia</taxon>
        <taxon>Cytophagales</taxon>
        <taxon>Cyclobacteriaceae</taxon>
        <taxon>Aquiflexum</taxon>
    </lineage>
</organism>
<dbReference type="AlphaFoldDB" id="A0A1W2H2H2"/>
<evidence type="ECO:0000313" key="2">
    <source>
        <dbReference type="Proteomes" id="UP000192333"/>
    </source>
</evidence>
<dbReference type="OrthoDB" id="825810at2"/>
<proteinExistence type="predicted"/>
<gene>
    <name evidence="1" type="ORF">SAMN00777080_1657</name>
</gene>
<reference evidence="2" key="1">
    <citation type="submission" date="2017-04" db="EMBL/GenBank/DDBJ databases">
        <authorList>
            <person name="Varghese N."/>
            <person name="Submissions S."/>
        </authorList>
    </citation>
    <scope>NUCLEOTIDE SEQUENCE [LARGE SCALE GENOMIC DNA]</scope>
    <source>
        <strain evidence="2">DSM 16537</strain>
    </source>
</reference>
<dbReference type="PROSITE" id="PS51257">
    <property type="entry name" value="PROKAR_LIPOPROTEIN"/>
    <property type="match status" value="1"/>
</dbReference>
<dbReference type="RefSeq" id="WP_084119823.1">
    <property type="nucleotide sequence ID" value="NZ_LT838813.1"/>
</dbReference>
<accession>A0A1W2H2H2</accession>
<dbReference type="STRING" id="758820.SAMN00777080_1657"/>
<dbReference type="Proteomes" id="UP000192333">
    <property type="component" value="Chromosome I"/>
</dbReference>
<evidence type="ECO:0000313" key="1">
    <source>
        <dbReference type="EMBL" id="SMD43081.1"/>
    </source>
</evidence>
<evidence type="ECO:0008006" key="3">
    <source>
        <dbReference type="Google" id="ProtNLM"/>
    </source>
</evidence>
<sequence>MKNLALITILFLSFSLTSCDGEKVMKAMLWGFNKMAGEGYFPSPEILALGEFEGAEVMVSNIIENGENESTIELKFHNGKSPSLRYSEENTARKCAELYALGYSKIDDYKTIKISFIQTDPFNSENFAVSEYSFEVKDLLNNPTPENYGFQ</sequence>
<name>A0A1W2H2H2_9BACT</name>